<feature type="transmembrane region" description="Helical" evidence="1">
    <location>
        <begin position="23"/>
        <end position="50"/>
    </location>
</feature>
<reference evidence="2 3" key="1">
    <citation type="submission" date="2018-05" db="EMBL/GenBank/DDBJ databases">
        <title>Genomic Encyclopedia of Archaeal and Bacterial Type Strains, Phase II (KMG-II): from individual species to whole genera.</title>
        <authorList>
            <person name="Goeker M."/>
        </authorList>
    </citation>
    <scope>NUCLEOTIDE SEQUENCE [LARGE SCALE GENOMIC DNA]</scope>
    <source>
        <strain evidence="2 3">DSM 22214</strain>
    </source>
</reference>
<dbReference type="RefSeq" id="WP_158279549.1">
    <property type="nucleotide sequence ID" value="NZ_QGGO01000008.1"/>
</dbReference>
<proteinExistence type="predicted"/>
<dbReference type="AlphaFoldDB" id="A0A316EAR4"/>
<dbReference type="EMBL" id="QGGO01000008">
    <property type="protein sequence ID" value="PWK27031.1"/>
    <property type="molecule type" value="Genomic_DNA"/>
</dbReference>
<keyword evidence="3" id="KW-1185">Reference proteome</keyword>
<organism evidence="2 3">
    <name type="scientific">Arcicella aurantiaca</name>
    <dbReference type="NCBI Taxonomy" id="591202"/>
    <lineage>
        <taxon>Bacteria</taxon>
        <taxon>Pseudomonadati</taxon>
        <taxon>Bacteroidota</taxon>
        <taxon>Cytophagia</taxon>
        <taxon>Cytophagales</taxon>
        <taxon>Flectobacillaceae</taxon>
        <taxon>Arcicella</taxon>
    </lineage>
</organism>
<accession>A0A316EAR4</accession>
<evidence type="ECO:0000313" key="2">
    <source>
        <dbReference type="EMBL" id="PWK27031.1"/>
    </source>
</evidence>
<dbReference type="Proteomes" id="UP000245489">
    <property type="component" value="Unassembled WGS sequence"/>
</dbReference>
<sequence>MKIVPIVIKTAIIRNNVLAKNEFFSSLGVVALLPSNGGSVGLVVVGFVVVPPPDD</sequence>
<comment type="caution">
    <text evidence="2">The sequence shown here is derived from an EMBL/GenBank/DDBJ whole genome shotgun (WGS) entry which is preliminary data.</text>
</comment>
<name>A0A316EAR4_9BACT</name>
<gene>
    <name evidence="2" type="ORF">LV89_01843</name>
</gene>
<protein>
    <submittedName>
        <fullName evidence="2">Uncharacterized protein</fullName>
    </submittedName>
</protein>
<evidence type="ECO:0000313" key="3">
    <source>
        <dbReference type="Proteomes" id="UP000245489"/>
    </source>
</evidence>
<keyword evidence="1" id="KW-0472">Membrane</keyword>
<keyword evidence="1" id="KW-0812">Transmembrane</keyword>
<keyword evidence="1" id="KW-1133">Transmembrane helix</keyword>
<evidence type="ECO:0000256" key="1">
    <source>
        <dbReference type="SAM" id="Phobius"/>
    </source>
</evidence>